<dbReference type="GO" id="GO:0016036">
    <property type="term" value="P:cellular response to phosphate starvation"/>
    <property type="evidence" value="ECO:0007669"/>
    <property type="project" value="TreeGrafter"/>
</dbReference>
<dbReference type="PANTHER" id="PTHR45453:SF1">
    <property type="entry name" value="PHOSPHATE REGULON SENSOR PROTEIN PHOR"/>
    <property type="match status" value="1"/>
</dbReference>
<organism evidence="12 13">
    <name type="scientific">Clostridium paridis</name>
    <dbReference type="NCBI Taxonomy" id="2803863"/>
    <lineage>
        <taxon>Bacteria</taxon>
        <taxon>Bacillati</taxon>
        <taxon>Bacillota</taxon>
        <taxon>Clostridia</taxon>
        <taxon>Eubacteriales</taxon>
        <taxon>Clostridiaceae</taxon>
        <taxon>Clostridium</taxon>
    </lineage>
</organism>
<comment type="caution">
    <text evidence="12">The sequence shown here is derived from an EMBL/GenBank/DDBJ whole genome shotgun (WGS) entry which is preliminary data.</text>
</comment>
<evidence type="ECO:0000259" key="10">
    <source>
        <dbReference type="PROSITE" id="PS50109"/>
    </source>
</evidence>
<dbReference type="SMART" id="SM00387">
    <property type="entry name" value="HATPase_c"/>
    <property type="match status" value="1"/>
</dbReference>
<dbReference type="Gene3D" id="1.10.287.130">
    <property type="match status" value="1"/>
</dbReference>
<keyword evidence="7" id="KW-0902">Two-component regulatory system</keyword>
<keyword evidence="9" id="KW-0472">Membrane</keyword>
<dbReference type="InterPro" id="IPR003594">
    <property type="entry name" value="HATPase_dom"/>
</dbReference>
<keyword evidence="8" id="KW-0175">Coiled coil</keyword>
<feature type="coiled-coil region" evidence="8">
    <location>
        <begin position="253"/>
        <end position="280"/>
    </location>
</feature>
<dbReference type="CDD" id="cd00082">
    <property type="entry name" value="HisKA"/>
    <property type="match status" value="1"/>
</dbReference>
<dbReference type="Gene3D" id="3.30.565.10">
    <property type="entry name" value="Histidine kinase-like ATPase, C-terminal domain"/>
    <property type="match status" value="1"/>
</dbReference>
<name>A0A937K5T7_9CLOT</name>
<feature type="domain" description="Histidine kinase" evidence="10">
    <location>
        <begin position="200"/>
        <end position="413"/>
    </location>
</feature>
<dbReference type="GO" id="GO:0004721">
    <property type="term" value="F:phosphoprotein phosphatase activity"/>
    <property type="evidence" value="ECO:0007669"/>
    <property type="project" value="TreeGrafter"/>
</dbReference>
<dbReference type="CDD" id="cd00075">
    <property type="entry name" value="HATPase"/>
    <property type="match status" value="1"/>
</dbReference>
<dbReference type="Pfam" id="PF00512">
    <property type="entry name" value="HisKA"/>
    <property type="match status" value="1"/>
</dbReference>
<evidence type="ECO:0000256" key="9">
    <source>
        <dbReference type="SAM" id="Phobius"/>
    </source>
</evidence>
<dbReference type="RefSeq" id="WP_202769538.1">
    <property type="nucleotide sequence ID" value="NZ_JAESWA010000029.1"/>
</dbReference>
<dbReference type="EMBL" id="JAESWA010000029">
    <property type="protein sequence ID" value="MBL4934077.1"/>
    <property type="molecule type" value="Genomic_DNA"/>
</dbReference>
<evidence type="ECO:0000259" key="11">
    <source>
        <dbReference type="PROSITE" id="PS50885"/>
    </source>
</evidence>
<reference evidence="12" key="1">
    <citation type="submission" date="2021-01" db="EMBL/GenBank/DDBJ databases">
        <title>Genome public.</title>
        <authorList>
            <person name="Liu C."/>
            <person name="Sun Q."/>
        </authorList>
    </citation>
    <scope>NUCLEOTIDE SEQUENCE</scope>
    <source>
        <strain evidence="12">YIM B02565</strain>
    </source>
</reference>
<proteinExistence type="predicted"/>
<dbReference type="EC" id="2.7.13.3" evidence="3"/>
<gene>
    <name evidence="12" type="ORF">JK634_20000</name>
</gene>
<evidence type="ECO:0000256" key="7">
    <source>
        <dbReference type="ARBA" id="ARBA00023012"/>
    </source>
</evidence>
<dbReference type="InterPro" id="IPR003660">
    <property type="entry name" value="HAMP_dom"/>
</dbReference>
<dbReference type="InterPro" id="IPR050351">
    <property type="entry name" value="BphY/WalK/GraS-like"/>
</dbReference>
<dbReference type="PROSITE" id="PS50885">
    <property type="entry name" value="HAMP"/>
    <property type="match status" value="1"/>
</dbReference>
<evidence type="ECO:0000313" key="13">
    <source>
        <dbReference type="Proteomes" id="UP000623681"/>
    </source>
</evidence>
<dbReference type="SUPFAM" id="SSF55874">
    <property type="entry name" value="ATPase domain of HSP90 chaperone/DNA topoisomerase II/histidine kinase"/>
    <property type="match status" value="1"/>
</dbReference>
<evidence type="ECO:0000313" key="12">
    <source>
        <dbReference type="EMBL" id="MBL4934077.1"/>
    </source>
</evidence>
<dbReference type="PANTHER" id="PTHR45453">
    <property type="entry name" value="PHOSPHATE REGULON SENSOR PROTEIN PHOR"/>
    <property type="match status" value="1"/>
</dbReference>
<dbReference type="GO" id="GO:0000155">
    <property type="term" value="F:phosphorelay sensor kinase activity"/>
    <property type="evidence" value="ECO:0007669"/>
    <property type="project" value="InterPro"/>
</dbReference>
<evidence type="ECO:0000256" key="6">
    <source>
        <dbReference type="ARBA" id="ARBA00022777"/>
    </source>
</evidence>
<dbReference type="InterPro" id="IPR036890">
    <property type="entry name" value="HATPase_C_sf"/>
</dbReference>
<keyword evidence="13" id="KW-1185">Reference proteome</keyword>
<protein>
    <recommendedName>
        <fullName evidence="3">histidine kinase</fullName>
        <ecNumber evidence="3">2.7.13.3</ecNumber>
    </recommendedName>
</protein>
<dbReference type="InterPro" id="IPR036097">
    <property type="entry name" value="HisK_dim/P_sf"/>
</dbReference>
<evidence type="ECO:0000256" key="5">
    <source>
        <dbReference type="ARBA" id="ARBA00022679"/>
    </source>
</evidence>
<keyword evidence="6 12" id="KW-0418">Kinase</keyword>
<keyword evidence="5" id="KW-0808">Transferase</keyword>
<evidence type="ECO:0000256" key="1">
    <source>
        <dbReference type="ARBA" id="ARBA00000085"/>
    </source>
</evidence>
<accession>A0A937K5T7</accession>
<comment type="subcellular location">
    <subcellularLocation>
        <location evidence="2">Membrane</location>
    </subcellularLocation>
</comment>
<dbReference type="Gene3D" id="6.10.340.10">
    <property type="match status" value="1"/>
</dbReference>
<dbReference type="GO" id="GO:0005886">
    <property type="term" value="C:plasma membrane"/>
    <property type="evidence" value="ECO:0007669"/>
    <property type="project" value="TreeGrafter"/>
</dbReference>
<comment type="catalytic activity">
    <reaction evidence="1">
        <text>ATP + protein L-histidine = ADP + protein N-phospho-L-histidine.</text>
        <dbReference type="EC" id="2.7.13.3"/>
    </reaction>
</comment>
<dbReference type="FunFam" id="3.30.565.10:FF:000006">
    <property type="entry name" value="Sensor histidine kinase WalK"/>
    <property type="match status" value="1"/>
</dbReference>
<dbReference type="CDD" id="cd06225">
    <property type="entry name" value="HAMP"/>
    <property type="match status" value="1"/>
</dbReference>
<dbReference type="Pfam" id="PF02518">
    <property type="entry name" value="HATPase_c"/>
    <property type="match status" value="1"/>
</dbReference>
<feature type="transmembrane region" description="Helical" evidence="9">
    <location>
        <begin position="112"/>
        <end position="130"/>
    </location>
</feature>
<feature type="transmembrane region" description="Helical" evidence="9">
    <location>
        <begin position="12"/>
        <end position="35"/>
    </location>
</feature>
<feature type="domain" description="HAMP" evidence="11">
    <location>
        <begin position="139"/>
        <end position="185"/>
    </location>
</feature>
<dbReference type="InterPro" id="IPR003661">
    <property type="entry name" value="HisK_dim/P_dom"/>
</dbReference>
<dbReference type="InterPro" id="IPR005467">
    <property type="entry name" value="His_kinase_dom"/>
</dbReference>
<keyword evidence="9" id="KW-1133">Transmembrane helix</keyword>
<sequence length="413" mass="47614">MRKEFVNPEIKISSAVLFLIISIFLLVTVITQRLYYNGLKSSYIKTLGAVTEKAIDKNPELEKELVPLVTKGITKEDESRGAEFLNQYGLNTELENNLFPYLSENNILENNFIIIEFLVMSIVLLIFNFFQYKVFYKKIGSLITGAKKVIEGDYYLPISEHKEGELSKLAVSFNSMREIIRNNINELSKEKQFLVDLLSDISHQLKTPLSSMIVYNDIMLNKELSIEQRRTFLLNNQNQLNRMNWLIQSILKLAKLDAKAIELEKEEQSLNETIEEAIEVLQSKALEREVRIHFNSDKEVKLEYDRLWLQEAFINIIKNGIEHTDNGGEISIDVFENPIYKKVIIEDNGEGIDKEDLPNIFKRFYKGKTSRNSDSVGIGLALGKSIVESHNGYIEVMSQKGKGTRFTIIFLKY</sequence>
<keyword evidence="4" id="KW-0597">Phosphoprotein</keyword>
<dbReference type="InterPro" id="IPR004358">
    <property type="entry name" value="Sig_transdc_His_kin-like_C"/>
</dbReference>
<dbReference type="SMART" id="SM00388">
    <property type="entry name" value="HisKA"/>
    <property type="match status" value="1"/>
</dbReference>
<evidence type="ECO:0000256" key="2">
    <source>
        <dbReference type="ARBA" id="ARBA00004370"/>
    </source>
</evidence>
<evidence type="ECO:0000256" key="4">
    <source>
        <dbReference type="ARBA" id="ARBA00022553"/>
    </source>
</evidence>
<keyword evidence="9" id="KW-0812">Transmembrane</keyword>
<dbReference type="PROSITE" id="PS50109">
    <property type="entry name" value="HIS_KIN"/>
    <property type="match status" value="1"/>
</dbReference>
<dbReference type="SUPFAM" id="SSF47384">
    <property type="entry name" value="Homodimeric domain of signal transducing histidine kinase"/>
    <property type="match status" value="1"/>
</dbReference>
<evidence type="ECO:0000256" key="3">
    <source>
        <dbReference type="ARBA" id="ARBA00012438"/>
    </source>
</evidence>
<dbReference type="Proteomes" id="UP000623681">
    <property type="component" value="Unassembled WGS sequence"/>
</dbReference>
<dbReference type="PRINTS" id="PR00344">
    <property type="entry name" value="BCTRLSENSOR"/>
</dbReference>
<evidence type="ECO:0000256" key="8">
    <source>
        <dbReference type="SAM" id="Coils"/>
    </source>
</evidence>
<dbReference type="AlphaFoldDB" id="A0A937K5T7"/>